<proteinExistence type="inferred from homology"/>
<dbReference type="EMBL" id="KN832870">
    <property type="protein sequence ID" value="KIN06765.1"/>
    <property type="molecule type" value="Genomic_DNA"/>
</dbReference>
<dbReference type="Pfam" id="PF00857">
    <property type="entry name" value="Isochorismatase"/>
    <property type="match status" value="1"/>
</dbReference>
<dbReference type="InterPro" id="IPR050993">
    <property type="entry name" value="Isochorismatase_domain"/>
</dbReference>
<dbReference type="Gene3D" id="3.40.50.850">
    <property type="entry name" value="Isochorismatase-like"/>
    <property type="match status" value="1"/>
</dbReference>
<evidence type="ECO:0000313" key="3">
    <source>
        <dbReference type="EMBL" id="KIN06765.1"/>
    </source>
</evidence>
<dbReference type="STRING" id="913774.A0A0C3HUT5"/>
<reference evidence="3 4" key="1">
    <citation type="submission" date="2014-04" db="EMBL/GenBank/DDBJ databases">
        <authorList>
            <consortium name="DOE Joint Genome Institute"/>
            <person name="Kuo A."/>
            <person name="Martino E."/>
            <person name="Perotto S."/>
            <person name="Kohler A."/>
            <person name="Nagy L.G."/>
            <person name="Floudas D."/>
            <person name="Copeland A."/>
            <person name="Barry K.W."/>
            <person name="Cichocki N."/>
            <person name="Veneault-Fourrey C."/>
            <person name="LaButti K."/>
            <person name="Lindquist E.A."/>
            <person name="Lipzen A."/>
            <person name="Lundell T."/>
            <person name="Morin E."/>
            <person name="Murat C."/>
            <person name="Sun H."/>
            <person name="Tunlid A."/>
            <person name="Henrissat B."/>
            <person name="Grigoriev I.V."/>
            <person name="Hibbett D.S."/>
            <person name="Martin F."/>
            <person name="Nordberg H.P."/>
            <person name="Cantor M.N."/>
            <person name="Hua S.X."/>
        </authorList>
    </citation>
    <scope>NUCLEOTIDE SEQUENCE [LARGE SCALE GENOMIC DNA]</scope>
    <source>
        <strain evidence="3 4">Zn</strain>
    </source>
</reference>
<dbReference type="Proteomes" id="UP000054321">
    <property type="component" value="Unassembled WGS sequence"/>
</dbReference>
<evidence type="ECO:0000256" key="1">
    <source>
        <dbReference type="ARBA" id="ARBA00006336"/>
    </source>
</evidence>
<dbReference type="OrthoDB" id="269496at2759"/>
<dbReference type="HOGENOM" id="CLU_1960211_0_0_1"/>
<dbReference type="AlphaFoldDB" id="A0A0C3HUT5"/>
<sequence>MAHSYNEEDVKGSFHPVDSGLYNNAEPRTAGRFLHRNVDAVHSERPLAIIVGIESYICPTQMTLDALAHGQKVYVLADGVSSCNPEEVPIALARLRAAGAIVTTSESFMYELMGDASIPEVQGDCGSS</sequence>
<dbReference type="InterPro" id="IPR036380">
    <property type="entry name" value="Isochorismatase-like_sf"/>
</dbReference>
<dbReference type="InParanoid" id="A0A0C3HUT5"/>
<dbReference type="PANTHER" id="PTHR14119:SF3">
    <property type="entry name" value="ISOCHORISMATASE DOMAIN-CONTAINING PROTEIN 2"/>
    <property type="match status" value="1"/>
</dbReference>
<reference evidence="4" key="2">
    <citation type="submission" date="2015-01" db="EMBL/GenBank/DDBJ databases">
        <title>Evolutionary Origins and Diversification of the Mycorrhizal Mutualists.</title>
        <authorList>
            <consortium name="DOE Joint Genome Institute"/>
            <consortium name="Mycorrhizal Genomics Consortium"/>
            <person name="Kohler A."/>
            <person name="Kuo A."/>
            <person name="Nagy L.G."/>
            <person name="Floudas D."/>
            <person name="Copeland A."/>
            <person name="Barry K.W."/>
            <person name="Cichocki N."/>
            <person name="Veneault-Fourrey C."/>
            <person name="LaButti K."/>
            <person name="Lindquist E.A."/>
            <person name="Lipzen A."/>
            <person name="Lundell T."/>
            <person name="Morin E."/>
            <person name="Murat C."/>
            <person name="Riley R."/>
            <person name="Ohm R."/>
            <person name="Sun H."/>
            <person name="Tunlid A."/>
            <person name="Henrissat B."/>
            <person name="Grigoriev I.V."/>
            <person name="Hibbett D.S."/>
            <person name="Martin F."/>
        </authorList>
    </citation>
    <scope>NUCLEOTIDE SEQUENCE [LARGE SCALE GENOMIC DNA]</scope>
    <source>
        <strain evidence="4">Zn</strain>
    </source>
</reference>
<evidence type="ECO:0000259" key="2">
    <source>
        <dbReference type="Pfam" id="PF00857"/>
    </source>
</evidence>
<name>A0A0C3HUT5_OIDMZ</name>
<dbReference type="PANTHER" id="PTHR14119">
    <property type="entry name" value="HYDROLASE"/>
    <property type="match status" value="1"/>
</dbReference>
<evidence type="ECO:0000313" key="4">
    <source>
        <dbReference type="Proteomes" id="UP000054321"/>
    </source>
</evidence>
<dbReference type="SUPFAM" id="SSF52499">
    <property type="entry name" value="Isochorismatase-like hydrolases"/>
    <property type="match status" value="1"/>
</dbReference>
<organism evidence="3 4">
    <name type="scientific">Oidiodendron maius (strain Zn)</name>
    <dbReference type="NCBI Taxonomy" id="913774"/>
    <lineage>
        <taxon>Eukaryota</taxon>
        <taxon>Fungi</taxon>
        <taxon>Dikarya</taxon>
        <taxon>Ascomycota</taxon>
        <taxon>Pezizomycotina</taxon>
        <taxon>Leotiomycetes</taxon>
        <taxon>Leotiomycetes incertae sedis</taxon>
        <taxon>Myxotrichaceae</taxon>
        <taxon>Oidiodendron</taxon>
    </lineage>
</organism>
<accession>A0A0C3HUT5</accession>
<feature type="domain" description="Isochorismatase-like" evidence="2">
    <location>
        <begin position="49"/>
        <end position="106"/>
    </location>
</feature>
<dbReference type="InterPro" id="IPR000868">
    <property type="entry name" value="Isochorismatase-like_dom"/>
</dbReference>
<comment type="similarity">
    <text evidence="1">Belongs to the isochorismatase family.</text>
</comment>
<protein>
    <recommendedName>
        <fullName evidence="2">Isochorismatase-like domain-containing protein</fullName>
    </recommendedName>
</protein>
<gene>
    <name evidence="3" type="ORF">OIDMADRAFT_21722</name>
</gene>
<keyword evidence="4" id="KW-1185">Reference proteome</keyword>